<dbReference type="Gene3D" id="1.10.4080.10">
    <property type="entry name" value="ADP-ribosylation/Crystallin J1"/>
    <property type="match status" value="1"/>
</dbReference>
<dbReference type="RefSeq" id="XP_006669498.1">
    <property type="nucleotide sequence ID" value="XM_006669435.1"/>
</dbReference>
<name>G3JE90_CORMM</name>
<dbReference type="HOGENOM" id="CLU_024566_9_2_1"/>
<accession>G3JE90</accession>
<protein>
    <submittedName>
        <fullName evidence="1">ADP-ribosylglycohydrolase, putative</fullName>
    </submittedName>
</protein>
<evidence type="ECO:0000313" key="1">
    <source>
        <dbReference type="EMBL" id="EGX92915.1"/>
    </source>
</evidence>
<keyword evidence="2" id="KW-1185">Reference proteome</keyword>
<proteinExistence type="predicted"/>
<dbReference type="SUPFAM" id="SSF101478">
    <property type="entry name" value="ADP-ribosylglycohydrolase"/>
    <property type="match status" value="1"/>
</dbReference>
<dbReference type="AlphaFoldDB" id="G3JE90"/>
<dbReference type="InParanoid" id="G3JE90"/>
<dbReference type="OrthoDB" id="2021138at2759"/>
<gene>
    <name evidence="1" type="ORF">CCM_04287</name>
</gene>
<evidence type="ECO:0000313" key="2">
    <source>
        <dbReference type="Proteomes" id="UP000001610"/>
    </source>
</evidence>
<dbReference type="KEGG" id="cmt:CCM_04287"/>
<keyword evidence="1" id="KW-0378">Hydrolase</keyword>
<dbReference type="GO" id="GO:0016787">
    <property type="term" value="F:hydrolase activity"/>
    <property type="evidence" value="ECO:0007669"/>
    <property type="project" value="UniProtKB-KW"/>
</dbReference>
<dbReference type="EMBL" id="JH126401">
    <property type="protein sequence ID" value="EGX92915.1"/>
    <property type="molecule type" value="Genomic_DNA"/>
</dbReference>
<dbReference type="VEuPathDB" id="FungiDB:CCM_04287"/>
<dbReference type="Proteomes" id="UP000001610">
    <property type="component" value="Unassembled WGS sequence"/>
</dbReference>
<organism evidence="1 2">
    <name type="scientific">Cordyceps militaris (strain CM01)</name>
    <name type="common">Caterpillar fungus</name>
    <dbReference type="NCBI Taxonomy" id="983644"/>
    <lineage>
        <taxon>Eukaryota</taxon>
        <taxon>Fungi</taxon>
        <taxon>Dikarya</taxon>
        <taxon>Ascomycota</taxon>
        <taxon>Pezizomycotina</taxon>
        <taxon>Sordariomycetes</taxon>
        <taxon>Hypocreomycetidae</taxon>
        <taxon>Hypocreales</taxon>
        <taxon>Cordycipitaceae</taxon>
        <taxon>Cordyceps</taxon>
    </lineage>
</organism>
<dbReference type="InterPro" id="IPR036705">
    <property type="entry name" value="Ribosyl_crysJ1_sf"/>
</dbReference>
<sequence>MCGFRIPTFTTSTTPVKAGACHSGRDMKPSFEETIIGNQYEFSRDLKCGPVRQLNRSLRNGIVGCQFGSALGDAVVLYYTEFLSADFSAQDEDVALRRHANCDPRQPGDQTDDTGHARLILGSYSHKMAREFLRGILRCASTCVPQGVRLWEPFAWVQVSGSTVRSRRLLEFAKGTALQRWKISGFKAAASDVSNGGVDFSVITHPDPRWIICWAIGTALEAVWWFAAFRKGQLKDAGRVDWRDLDLAELRRHGKVDKASELALDEAGKIGTVYKTFGGGLRLVRLAMRETGNLSAPLPTPRSIFEPLITSTDLIMLGGDADTKDDGLRHGEWLMAKAEGLCMTLDVVHGTYSDAQDTDTAPDGGRGILNDAQMEEKVMRHMAGMVQRLGDGGRRAQAEQGREWQLGMATKQPL</sequence>
<reference evidence="1 2" key="1">
    <citation type="journal article" date="2011" name="Genome Biol.">
        <title>Genome sequence of the insect pathogenic fungus Cordyceps militaris, a valued traditional Chinese medicine.</title>
        <authorList>
            <person name="Zheng P."/>
            <person name="Xia Y."/>
            <person name="Xiao G."/>
            <person name="Xiong C."/>
            <person name="Hu X."/>
            <person name="Zhang S."/>
            <person name="Zheng H."/>
            <person name="Huang Y."/>
            <person name="Zhou Y."/>
            <person name="Wang S."/>
            <person name="Zhao G.P."/>
            <person name="Liu X."/>
            <person name="St Leger R.J."/>
            <person name="Wang C."/>
        </authorList>
    </citation>
    <scope>NUCLEOTIDE SEQUENCE [LARGE SCALE GENOMIC DNA]</scope>
    <source>
        <strain evidence="1 2">CM01</strain>
    </source>
</reference>
<dbReference type="GeneID" id="18166310"/>
<dbReference type="eggNOG" id="ENOG502QV13">
    <property type="taxonomic scope" value="Eukaryota"/>
</dbReference>